<dbReference type="Pfam" id="PF05699">
    <property type="entry name" value="Dimer_Tnp_hAT"/>
    <property type="match status" value="1"/>
</dbReference>
<evidence type="ECO:0000256" key="3">
    <source>
        <dbReference type="ARBA" id="ARBA00022771"/>
    </source>
</evidence>
<dbReference type="Pfam" id="PF02892">
    <property type="entry name" value="zf-BED"/>
    <property type="match status" value="1"/>
</dbReference>
<dbReference type="InterPro" id="IPR012337">
    <property type="entry name" value="RNaseH-like_sf"/>
</dbReference>
<dbReference type="InterPro" id="IPR052035">
    <property type="entry name" value="ZnF_BED_domain_contain"/>
</dbReference>
<keyword evidence="7" id="KW-0804">Transcription</keyword>
<gene>
    <name evidence="12" type="ORF">MENT_LOCUS7160</name>
</gene>
<dbReference type="GO" id="GO:0008270">
    <property type="term" value="F:zinc ion binding"/>
    <property type="evidence" value="ECO:0007669"/>
    <property type="project" value="UniProtKB-KW"/>
</dbReference>
<dbReference type="PANTHER" id="PTHR46481:SF10">
    <property type="entry name" value="ZINC FINGER BED DOMAIN-CONTAINING PROTEIN 39"/>
    <property type="match status" value="1"/>
</dbReference>
<name>A0A6V7U4T8_MELEN</name>
<sequence length="614" mass="71775">MSDVWKYFNKFSTEEAKCKICAQLIKRKRGNTTELWQHLKLSHKDEFDSLKCNEESSSDTQKSMLSFISKKKDRREEEEEAIARIMLRQNNSFLFFEDPDLRNLYAKANPDLPVNGWSQPTRSPQLQSVTIHWVNKDFDRKDMVLAASPMTGLRHSGDVLSEKITDCLTSNGLTLEKLVCCVRDDASNIKSAIQELEKDSFQCSCHFLNLVVNDALKTVTNVTEIINKVREWTKECRRAKVKECLSRHQEEQNLTKKQLVLSCPTRWNSVFLMLNVFKDQKMQYCRCNLNVIKCWQEFYPYRKDRVLQQMNLFPKPFHTFLTKILNFCAIYVLFYKYSIRKLKREESTASSVLPKFRRIRDFLKRHNKIPSILDDFVKCLINSINIRVEKLVRNKLLRISTLLDPRFAYDETIFSKPNWSTIEEDFIEFTKHGSSFTLVIIYNLIQENFQITTEQENIVLPLMDELDQNSDDSVTRYDIWQTKSPGNISSNSLDNHENKLQLKLATFRSFGRPSPDSNIFKWWKEHGQQFPDLSKFARMVHSIPATSVCSERLFSKAGLIFGNALRNRLSGELVEKILVVKANMDKLLLGPPTEPEPDESIELEDNFEENLEDI</sequence>
<dbReference type="InterPro" id="IPR003656">
    <property type="entry name" value="Znf_BED"/>
</dbReference>
<evidence type="ECO:0000259" key="11">
    <source>
        <dbReference type="PROSITE" id="PS50808"/>
    </source>
</evidence>
<dbReference type="GO" id="GO:0005634">
    <property type="term" value="C:nucleus"/>
    <property type="evidence" value="ECO:0007669"/>
    <property type="project" value="UniProtKB-SubCell"/>
</dbReference>
<evidence type="ECO:0000256" key="2">
    <source>
        <dbReference type="ARBA" id="ARBA00022723"/>
    </source>
</evidence>
<dbReference type="GO" id="GO:0003677">
    <property type="term" value="F:DNA binding"/>
    <property type="evidence" value="ECO:0007669"/>
    <property type="project" value="UniProtKB-KW"/>
</dbReference>
<feature type="compositionally biased region" description="Acidic residues" evidence="10">
    <location>
        <begin position="595"/>
        <end position="614"/>
    </location>
</feature>
<dbReference type="OrthoDB" id="1607513at2759"/>
<dbReference type="InterPro" id="IPR036236">
    <property type="entry name" value="Znf_C2H2_sf"/>
</dbReference>
<evidence type="ECO:0000256" key="10">
    <source>
        <dbReference type="SAM" id="MobiDB-lite"/>
    </source>
</evidence>
<dbReference type="GO" id="GO:0046983">
    <property type="term" value="F:protein dimerization activity"/>
    <property type="evidence" value="ECO:0007669"/>
    <property type="project" value="InterPro"/>
</dbReference>
<dbReference type="GO" id="GO:0009791">
    <property type="term" value="P:post-embryonic development"/>
    <property type="evidence" value="ECO:0007669"/>
    <property type="project" value="UniProtKB-ARBA"/>
</dbReference>
<dbReference type="SMART" id="SM00614">
    <property type="entry name" value="ZnF_BED"/>
    <property type="match status" value="1"/>
</dbReference>
<dbReference type="InterPro" id="IPR008906">
    <property type="entry name" value="HATC_C_dom"/>
</dbReference>
<protein>
    <recommendedName>
        <fullName evidence="11">BED-type domain-containing protein</fullName>
    </recommendedName>
</protein>
<evidence type="ECO:0000256" key="6">
    <source>
        <dbReference type="ARBA" id="ARBA00023125"/>
    </source>
</evidence>
<evidence type="ECO:0000256" key="7">
    <source>
        <dbReference type="ARBA" id="ARBA00023163"/>
    </source>
</evidence>
<dbReference type="Proteomes" id="UP000580250">
    <property type="component" value="Unassembled WGS sequence"/>
</dbReference>
<reference evidence="12 13" key="1">
    <citation type="submission" date="2020-08" db="EMBL/GenBank/DDBJ databases">
        <authorList>
            <person name="Koutsovoulos G."/>
            <person name="Danchin GJ E."/>
        </authorList>
    </citation>
    <scope>NUCLEOTIDE SEQUENCE [LARGE SCALE GENOMIC DNA]</scope>
</reference>
<comment type="subcellular location">
    <subcellularLocation>
        <location evidence="1">Nucleus</location>
    </subcellularLocation>
</comment>
<evidence type="ECO:0000256" key="4">
    <source>
        <dbReference type="ARBA" id="ARBA00022833"/>
    </source>
</evidence>
<dbReference type="SUPFAM" id="SSF57667">
    <property type="entry name" value="beta-beta-alpha zinc fingers"/>
    <property type="match status" value="1"/>
</dbReference>
<evidence type="ECO:0000256" key="5">
    <source>
        <dbReference type="ARBA" id="ARBA00023015"/>
    </source>
</evidence>
<keyword evidence="6" id="KW-0238">DNA-binding</keyword>
<keyword evidence="8" id="KW-0539">Nucleus</keyword>
<accession>A0A6V7U4T8</accession>
<keyword evidence="4" id="KW-0862">Zinc</keyword>
<comment type="caution">
    <text evidence="12">The sequence shown here is derived from an EMBL/GenBank/DDBJ whole genome shotgun (WGS) entry which is preliminary data.</text>
</comment>
<keyword evidence="3 9" id="KW-0863">Zinc-finger</keyword>
<evidence type="ECO:0000313" key="12">
    <source>
        <dbReference type="EMBL" id="CAD2142291.1"/>
    </source>
</evidence>
<feature type="domain" description="BED-type" evidence="11">
    <location>
        <begin position="1"/>
        <end position="50"/>
    </location>
</feature>
<keyword evidence="5" id="KW-0805">Transcription regulation</keyword>
<evidence type="ECO:0000313" key="13">
    <source>
        <dbReference type="Proteomes" id="UP000580250"/>
    </source>
</evidence>
<evidence type="ECO:0000256" key="9">
    <source>
        <dbReference type="PROSITE-ProRule" id="PRU00027"/>
    </source>
</evidence>
<dbReference type="PANTHER" id="PTHR46481">
    <property type="entry name" value="ZINC FINGER BED DOMAIN-CONTAINING PROTEIN 4"/>
    <property type="match status" value="1"/>
</dbReference>
<dbReference type="EMBL" id="CAJEWN010000029">
    <property type="protein sequence ID" value="CAD2142291.1"/>
    <property type="molecule type" value="Genomic_DNA"/>
</dbReference>
<evidence type="ECO:0000256" key="8">
    <source>
        <dbReference type="ARBA" id="ARBA00023242"/>
    </source>
</evidence>
<organism evidence="12 13">
    <name type="scientific">Meloidogyne enterolobii</name>
    <name type="common">Root-knot nematode worm</name>
    <name type="synonym">Meloidogyne mayaguensis</name>
    <dbReference type="NCBI Taxonomy" id="390850"/>
    <lineage>
        <taxon>Eukaryota</taxon>
        <taxon>Metazoa</taxon>
        <taxon>Ecdysozoa</taxon>
        <taxon>Nematoda</taxon>
        <taxon>Chromadorea</taxon>
        <taxon>Rhabditida</taxon>
        <taxon>Tylenchina</taxon>
        <taxon>Tylenchomorpha</taxon>
        <taxon>Tylenchoidea</taxon>
        <taxon>Meloidogynidae</taxon>
        <taxon>Meloidogyninae</taxon>
        <taxon>Meloidogyne</taxon>
    </lineage>
</organism>
<evidence type="ECO:0000256" key="1">
    <source>
        <dbReference type="ARBA" id="ARBA00004123"/>
    </source>
</evidence>
<proteinExistence type="predicted"/>
<dbReference type="PROSITE" id="PS50808">
    <property type="entry name" value="ZF_BED"/>
    <property type="match status" value="1"/>
</dbReference>
<dbReference type="AlphaFoldDB" id="A0A6V7U4T8"/>
<keyword evidence="2" id="KW-0479">Metal-binding</keyword>
<feature type="region of interest" description="Disordered" evidence="10">
    <location>
        <begin position="590"/>
        <end position="614"/>
    </location>
</feature>
<dbReference type="SUPFAM" id="SSF53098">
    <property type="entry name" value="Ribonuclease H-like"/>
    <property type="match status" value="1"/>
</dbReference>